<dbReference type="EMBL" id="KZ825957">
    <property type="protein sequence ID" value="PYH91093.1"/>
    <property type="molecule type" value="Genomic_DNA"/>
</dbReference>
<reference evidence="6 7" key="1">
    <citation type="submission" date="2018-02" db="EMBL/GenBank/DDBJ databases">
        <title>The genomes of Aspergillus section Nigri reveals drivers in fungal speciation.</title>
        <authorList>
            <consortium name="DOE Joint Genome Institute"/>
            <person name="Vesth T.C."/>
            <person name="Nybo J."/>
            <person name="Theobald S."/>
            <person name="Brandl J."/>
            <person name="Frisvad J.C."/>
            <person name="Nielsen K.F."/>
            <person name="Lyhne E.K."/>
            <person name="Kogle M.E."/>
            <person name="Kuo A."/>
            <person name="Riley R."/>
            <person name="Clum A."/>
            <person name="Nolan M."/>
            <person name="Lipzen A."/>
            <person name="Salamov A."/>
            <person name="Henrissat B."/>
            <person name="Wiebenga A."/>
            <person name="De vries R.P."/>
            <person name="Grigoriev I.V."/>
            <person name="Mortensen U.H."/>
            <person name="Andersen M.R."/>
            <person name="Baker S.E."/>
        </authorList>
    </citation>
    <scope>NUCLEOTIDE SEQUENCE [LARGE SCALE GENOMIC DNA]</scope>
    <source>
        <strain evidence="6 7">CBS 707.79</strain>
    </source>
</reference>
<dbReference type="GO" id="GO:0046872">
    <property type="term" value="F:metal ion binding"/>
    <property type="evidence" value="ECO:0007669"/>
    <property type="project" value="UniProtKB-KW"/>
</dbReference>
<proteinExistence type="inferred from homology"/>
<protein>
    <submittedName>
        <fullName evidence="6">9-cis-epoxycarotenoid dioxygenase</fullName>
    </submittedName>
</protein>
<feature type="binding site" evidence="5">
    <location>
        <position position="338"/>
    </location>
    <ligand>
        <name>Fe cation</name>
        <dbReference type="ChEBI" id="CHEBI:24875"/>
        <note>catalytic</note>
    </ligand>
</feature>
<keyword evidence="7" id="KW-1185">Reference proteome</keyword>
<dbReference type="GO" id="GO:0016121">
    <property type="term" value="P:carotene catabolic process"/>
    <property type="evidence" value="ECO:0007669"/>
    <property type="project" value="TreeGrafter"/>
</dbReference>
<evidence type="ECO:0000256" key="2">
    <source>
        <dbReference type="ARBA" id="ARBA00022723"/>
    </source>
</evidence>
<gene>
    <name evidence="6" type="ORF">BO71DRAFT_360143</name>
</gene>
<evidence type="ECO:0000256" key="3">
    <source>
        <dbReference type="ARBA" id="ARBA00023002"/>
    </source>
</evidence>
<dbReference type="GO" id="GO:0010436">
    <property type="term" value="F:carotenoid dioxygenase activity"/>
    <property type="evidence" value="ECO:0007669"/>
    <property type="project" value="TreeGrafter"/>
</dbReference>
<dbReference type="OrthoDB" id="1069523at2759"/>
<name>A0A319DIT7_9EURO</name>
<dbReference type="AlphaFoldDB" id="A0A319DIT7"/>
<keyword evidence="4 5" id="KW-0408">Iron</keyword>
<evidence type="ECO:0000313" key="7">
    <source>
        <dbReference type="Proteomes" id="UP000247810"/>
    </source>
</evidence>
<evidence type="ECO:0000256" key="1">
    <source>
        <dbReference type="ARBA" id="ARBA00006787"/>
    </source>
</evidence>
<feature type="binding site" evidence="5">
    <location>
        <position position="275"/>
    </location>
    <ligand>
        <name>Fe cation</name>
        <dbReference type="ChEBI" id="CHEBI:24875"/>
        <note>catalytic</note>
    </ligand>
</feature>
<organism evidence="6 7">
    <name type="scientific">Aspergillus ellipticus CBS 707.79</name>
    <dbReference type="NCBI Taxonomy" id="1448320"/>
    <lineage>
        <taxon>Eukaryota</taxon>
        <taxon>Fungi</taxon>
        <taxon>Dikarya</taxon>
        <taxon>Ascomycota</taxon>
        <taxon>Pezizomycotina</taxon>
        <taxon>Eurotiomycetes</taxon>
        <taxon>Eurotiomycetidae</taxon>
        <taxon>Eurotiales</taxon>
        <taxon>Aspergillaceae</taxon>
        <taxon>Aspergillus</taxon>
        <taxon>Aspergillus subgen. Circumdati</taxon>
    </lineage>
</organism>
<evidence type="ECO:0000313" key="6">
    <source>
        <dbReference type="EMBL" id="PYH91093.1"/>
    </source>
</evidence>
<feature type="binding site" evidence="5">
    <location>
        <position position="575"/>
    </location>
    <ligand>
        <name>Fe cation</name>
        <dbReference type="ChEBI" id="CHEBI:24875"/>
        <note>catalytic</note>
    </ligand>
</feature>
<dbReference type="PANTHER" id="PTHR10543">
    <property type="entry name" value="BETA-CAROTENE DIOXYGENASE"/>
    <property type="match status" value="1"/>
</dbReference>
<keyword evidence="3" id="KW-0560">Oxidoreductase</keyword>
<comment type="similarity">
    <text evidence="1">Belongs to the carotenoid oxygenase family.</text>
</comment>
<feature type="binding site" evidence="5">
    <location>
        <position position="222"/>
    </location>
    <ligand>
        <name>Fe cation</name>
        <dbReference type="ChEBI" id="CHEBI:24875"/>
        <note>catalytic</note>
    </ligand>
</feature>
<keyword evidence="2 5" id="KW-0479">Metal-binding</keyword>
<evidence type="ECO:0000256" key="5">
    <source>
        <dbReference type="PIRSR" id="PIRSR604294-1"/>
    </source>
</evidence>
<dbReference type="Proteomes" id="UP000247810">
    <property type="component" value="Unassembled WGS sequence"/>
</dbReference>
<keyword evidence="6" id="KW-0223">Dioxygenase</keyword>
<dbReference type="Pfam" id="PF03055">
    <property type="entry name" value="RPE65"/>
    <property type="match status" value="1"/>
</dbReference>
<dbReference type="VEuPathDB" id="FungiDB:BO71DRAFT_360143"/>
<accession>A0A319DIT7</accession>
<comment type="cofactor">
    <cofactor evidence="5">
        <name>Fe(2+)</name>
        <dbReference type="ChEBI" id="CHEBI:29033"/>
    </cofactor>
    <text evidence="5">Binds 1 Fe(2+) ion per subunit.</text>
</comment>
<evidence type="ECO:0000256" key="4">
    <source>
        <dbReference type="ARBA" id="ARBA00023004"/>
    </source>
</evidence>
<dbReference type="STRING" id="1448320.A0A319DIT7"/>
<dbReference type="InterPro" id="IPR004294">
    <property type="entry name" value="Carotenoid_Oase"/>
</dbReference>
<dbReference type="PANTHER" id="PTHR10543:SF89">
    <property type="entry name" value="CAROTENOID 9,10(9',10')-CLEAVAGE DIOXYGENASE 1"/>
    <property type="match status" value="1"/>
</dbReference>
<sequence>MSKMERKHPYLMGNFAPIHTTLSSRPCRFKGTIPEEFLGGQYVRNGGNPLQRDTERDLHWFDGDGMLTGVYFQRIPGSPGVQPVFTNQYILTDIHCAARRDHWIYPILPSVATLADPTSFSLRILLEVLRSMIVIFASIWGFIGWPIKRISSANTNIVHHDGRMLATNEVGPPMRVLLPLLKTVGWFTGTRAEGESGDADNSGSQFGGPGIDGLFQEMTTAHPRVDPHTQELLLFHSTFVPPFVNYSIVPAKKSLANRTCFNRPIPGLVSGKLMHDFGVSRQHTVIIDLPLSLDPANLIRGKSVVEYDPCGQTRIGVFPRYLPELIRWYETSACVVMHTVNSWDEKFLDGMRINMLLCRMNSVAPLYHMGNLDVPNTVRQSEPECRLYYYQFPPCESEFSQISRQWALSAIPFEFPCMPPHLEMTQTRFVYGCSMRNGNFATSFVSSIKIDCLVKVDLQRLLAQAKADPPPQVDGCVDKRSVSEILESENDDDPIRIFAFPEGWYAQECSFVPRDDAKSEDDGWLVTFVFDESQLDQNGEVTYGSRSELWVIDATGMKDVVCRVILPQRVPYGMHGGWFSEKQILNQRDVNQVREEVYTR</sequence>